<dbReference type="InterPro" id="IPR036397">
    <property type="entry name" value="RNaseH_sf"/>
</dbReference>
<dbReference type="Pfam" id="PF13358">
    <property type="entry name" value="DDE_3"/>
    <property type="match status" value="1"/>
</dbReference>
<dbReference type="Gene3D" id="1.10.10.60">
    <property type="entry name" value="Homeodomain-like"/>
    <property type="match status" value="1"/>
</dbReference>
<evidence type="ECO:0000259" key="3">
    <source>
        <dbReference type="Pfam" id="PF21517"/>
    </source>
</evidence>
<dbReference type="WBParaSite" id="Hba_13204">
    <property type="protein sequence ID" value="Hba_13204"/>
    <property type="gene ID" value="Hba_13204"/>
</dbReference>
<dbReference type="Pfam" id="PF11427">
    <property type="entry name" value="HTH_Tnp_Tc3_1"/>
    <property type="match status" value="1"/>
</dbReference>
<feature type="domain" description="Tc3 transposase DNA binding" evidence="1">
    <location>
        <begin position="8"/>
        <end position="51"/>
    </location>
</feature>
<feature type="domain" description="Tc1-like transposase DDE" evidence="2">
    <location>
        <begin position="111"/>
        <end position="169"/>
    </location>
</feature>
<dbReference type="InterPro" id="IPR038717">
    <property type="entry name" value="Tc1-like_DDE_dom"/>
</dbReference>
<dbReference type="Proteomes" id="UP000095283">
    <property type="component" value="Unplaced"/>
</dbReference>
<proteinExistence type="predicted"/>
<dbReference type="Gene3D" id="3.30.420.10">
    <property type="entry name" value="Ribonuclease H-like superfamily/Ribonuclease H"/>
    <property type="match status" value="1"/>
</dbReference>
<name>A0A1I7X6V3_HETBA</name>
<protein>
    <submittedName>
        <fullName evidence="5">DDE_3 domain-containing protein</fullName>
    </submittedName>
</protein>
<dbReference type="Pfam" id="PF21517">
    <property type="entry name" value="HTH_Tnp_Tc3_2_like"/>
    <property type="match status" value="1"/>
</dbReference>
<organism evidence="4 5">
    <name type="scientific">Heterorhabditis bacteriophora</name>
    <name type="common">Entomopathogenic nematode worm</name>
    <dbReference type="NCBI Taxonomy" id="37862"/>
    <lineage>
        <taxon>Eukaryota</taxon>
        <taxon>Metazoa</taxon>
        <taxon>Ecdysozoa</taxon>
        <taxon>Nematoda</taxon>
        <taxon>Chromadorea</taxon>
        <taxon>Rhabditida</taxon>
        <taxon>Rhabditina</taxon>
        <taxon>Rhabditomorpha</taxon>
        <taxon>Strongyloidea</taxon>
        <taxon>Heterorhabditidae</taxon>
        <taxon>Heterorhabditis</taxon>
    </lineage>
</organism>
<evidence type="ECO:0000259" key="2">
    <source>
        <dbReference type="Pfam" id="PF13358"/>
    </source>
</evidence>
<evidence type="ECO:0000313" key="5">
    <source>
        <dbReference type="WBParaSite" id="Hba_13204"/>
    </source>
</evidence>
<sequence length="169" mass="19178">MGTASTSSLYERGQIEVLSTTGYTVKRIADVVKRSGKAITNFLRHQSDYGTRKSSGRCSKLDDCEKRKILWTASNSTISIVGIRRTCGIDASKITVWRMLDKCFSFTFQQDNATIHASRSTKTWLEDNGVATMDWPSHSPDLDPMENLWTILVRRIYADNRQFETAKDL</sequence>
<feature type="domain" description="Transposable element Tc3 transposase-like DNA-binding HTH" evidence="3">
    <location>
        <begin position="65"/>
        <end position="102"/>
    </location>
</feature>
<keyword evidence="4" id="KW-1185">Reference proteome</keyword>
<dbReference type="GO" id="GO:0003677">
    <property type="term" value="F:DNA binding"/>
    <property type="evidence" value="ECO:0007669"/>
    <property type="project" value="InterPro"/>
</dbReference>
<dbReference type="InterPro" id="IPR048703">
    <property type="entry name" value="Tnp_Tc3-like_HTH"/>
</dbReference>
<reference evidence="5" key="1">
    <citation type="submission" date="2016-11" db="UniProtKB">
        <authorList>
            <consortium name="WormBaseParasite"/>
        </authorList>
    </citation>
    <scope>IDENTIFICATION</scope>
</reference>
<evidence type="ECO:0000259" key="1">
    <source>
        <dbReference type="Pfam" id="PF11427"/>
    </source>
</evidence>
<dbReference type="InterPro" id="IPR025898">
    <property type="entry name" value="Tc3_transposase_DNA-bd_dom"/>
</dbReference>
<dbReference type="AlphaFoldDB" id="A0A1I7X6V3"/>
<evidence type="ECO:0000313" key="4">
    <source>
        <dbReference type="Proteomes" id="UP000095283"/>
    </source>
</evidence>
<accession>A0A1I7X6V3</accession>